<reference evidence="2" key="1">
    <citation type="submission" date="2016-10" db="EMBL/GenBank/DDBJ databases">
        <authorList>
            <person name="Varghese N."/>
            <person name="Submissions S."/>
        </authorList>
    </citation>
    <scope>NUCLEOTIDE SEQUENCE [LARGE SCALE GENOMIC DNA]</scope>
    <source>
        <strain evidence="2">DSM 43161</strain>
    </source>
</reference>
<dbReference type="OrthoDB" id="5181078at2"/>
<dbReference type="PANTHER" id="PTHR44216">
    <property type="entry name" value="PROTEIN O-MANNOSYL-TRANSFERASE TMTC2"/>
    <property type="match status" value="1"/>
</dbReference>
<sequence>MTEDLDARLWRLQASEDADELIDLGCDLAEAGRQTDAEWCFRRAAALGDVTGYYDLGNSLAAQERWSEAVEAYEVALSGGEVDAWRNLGLALEQLGDLAGAMAAYRGAAAAGDTEGGLQLAFLLREQGEREQALTVAQELAAGGDEEADAVAACWEWCATLDPALEERLRTGAAYFAAARADLAALLLQTGRGAEARSVLERGAKLGEQVAWLPLGNLYREQLGDDEAAEEAYRAGIQAGDSYCHHNLGVLLADRGDLTGAAEEFQRGADAGDQLAAAALALLQES</sequence>
<dbReference type="InterPro" id="IPR019734">
    <property type="entry name" value="TPR_rpt"/>
</dbReference>
<dbReference type="GO" id="GO:0035269">
    <property type="term" value="P:protein O-linked glycosylation via mannose"/>
    <property type="evidence" value="ECO:0007669"/>
    <property type="project" value="TreeGrafter"/>
</dbReference>
<dbReference type="SMART" id="SM00028">
    <property type="entry name" value="TPR"/>
    <property type="match status" value="4"/>
</dbReference>
<dbReference type="Gene3D" id="1.25.40.10">
    <property type="entry name" value="Tetratricopeptide repeat domain"/>
    <property type="match status" value="2"/>
</dbReference>
<dbReference type="GO" id="GO:0000030">
    <property type="term" value="F:mannosyltransferase activity"/>
    <property type="evidence" value="ECO:0007669"/>
    <property type="project" value="TreeGrafter"/>
</dbReference>
<gene>
    <name evidence="1" type="ORF">SAMN05660359_00714</name>
</gene>
<dbReference type="AlphaFoldDB" id="A0A1I5DE00"/>
<dbReference type="RefSeq" id="WP_075012171.1">
    <property type="nucleotide sequence ID" value="NZ_FOWE01000002.1"/>
</dbReference>
<dbReference type="SUPFAM" id="SSF81901">
    <property type="entry name" value="HCP-like"/>
    <property type="match status" value="2"/>
</dbReference>
<dbReference type="EMBL" id="FOWE01000002">
    <property type="protein sequence ID" value="SFN97479.1"/>
    <property type="molecule type" value="Genomic_DNA"/>
</dbReference>
<keyword evidence="2" id="KW-1185">Reference proteome</keyword>
<accession>A0A1I5DE00</accession>
<dbReference type="Proteomes" id="UP000183642">
    <property type="component" value="Unassembled WGS sequence"/>
</dbReference>
<protein>
    <submittedName>
        <fullName evidence="1">Tetratricopeptide repeat-containing protein</fullName>
    </submittedName>
</protein>
<dbReference type="Pfam" id="PF13181">
    <property type="entry name" value="TPR_8"/>
    <property type="match status" value="1"/>
</dbReference>
<proteinExistence type="predicted"/>
<dbReference type="Pfam" id="PF13432">
    <property type="entry name" value="TPR_16"/>
    <property type="match status" value="1"/>
</dbReference>
<dbReference type="PANTHER" id="PTHR44216:SF3">
    <property type="entry name" value="PROTEIN O-MANNOSYL-TRANSFERASE TMTC2"/>
    <property type="match status" value="1"/>
</dbReference>
<evidence type="ECO:0000313" key="2">
    <source>
        <dbReference type="Proteomes" id="UP000183642"/>
    </source>
</evidence>
<organism evidence="1 2">
    <name type="scientific">Geodermatophilus obscurus</name>
    <dbReference type="NCBI Taxonomy" id="1861"/>
    <lineage>
        <taxon>Bacteria</taxon>
        <taxon>Bacillati</taxon>
        <taxon>Actinomycetota</taxon>
        <taxon>Actinomycetes</taxon>
        <taxon>Geodermatophilales</taxon>
        <taxon>Geodermatophilaceae</taxon>
        <taxon>Geodermatophilus</taxon>
    </lineage>
</organism>
<dbReference type="InterPro" id="IPR011990">
    <property type="entry name" value="TPR-like_helical_dom_sf"/>
</dbReference>
<evidence type="ECO:0000313" key="1">
    <source>
        <dbReference type="EMBL" id="SFN97479.1"/>
    </source>
</evidence>
<dbReference type="InterPro" id="IPR052384">
    <property type="entry name" value="TMTC_O-mannosyltransferase"/>
</dbReference>
<name>A0A1I5DE00_9ACTN</name>